<name>A0A7X8SG32_9BACT</name>
<reference evidence="3 4" key="1">
    <citation type="submission" date="2020-04" db="EMBL/GenBank/DDBJ databases">
        <title>Flammeovirga sp. SR4, a novel species isolated from seawater.</title>
        <authorList>
            <person name="Wang X."/>
        </authorList>
    </citation>
    <scope>NUCLEOTIDE SEQUENCE [LARGE SCALE GENOMIC DNA]</scope>
    <source>
        <strain evidence="3 4">SR4</strain>
    </source>
</reference>
<evidence type="ECO:0000313" key="3">
    <source>
        <dbReference type="EMBL" id="NLR89604.1"/>
    </source>
</evidence>
<gene>
    <name evidence="3" type="ORF">HGP29_00195</name>
</gene>
<feature type="region of interest" description="Disordered" evidence="1">
    <location>
        <begin position="66"/>
        <end position="100"/>
    </location>
</feature>
<keyword evidence="2" id="KW-0732">Signal</keyword>
<dbReference type="EMBL" id="JABAIL010000001">
    <property type="protein sequence ID" value="NLR89604.1"/>
    <property type="molecule type" value="Genomic_DNA"/>
</dbReference>
<evidence type="ECO:0000256" key="1">
    <source>
        <dbReference type="SAM" id="MobiDB-lite"/>
    </source>
</evidence>
<organism evidence="3 4">
    <name type="scientific">Flammeovirga agarivorans</name>
    <dbReference type="NCBI Taxonomy" id="2726742"/>
    <lineage>
        <taxon>Bacteria</taxon>
        <taxon>Pseudomonadati</taxon>
        <taxon>Bacteroidota</taxon>
        <taxon>Cytophagia</taxon>
        <taxon>Cytophagales</taxon>
        <taxon>Flammeovirgaceae</taxon>
        <taxon>Flammeovirga</taxon>
    </lineage>
</organism>
<dbReference type="RefSeq" id="WP_168880299.1">
    <property type="nucleotide sequence ID" value="NZ_JABAIL010000001.1"/>
</dbReference>
<accession>A0A7X8SG32</accession>
<protein>
    <recommendedName>
        <fullName evidence="5">Lipoprotein</fullName>
    </recommendedName>
</protein>
<keyword evidence="4" id="KW-1185">Reference proteome</keyword>
<dbReference type="Proteomes" id="UP000585050">
    <property type="component" value="Unassembled WGS sequence"/>
</dbReference>
<evidence type="ECO:0008006" key="5">
    <source>
        <dbReference type="Google" id="ProtNLM"/>
    </source>
</evidence>
<feature type="signal peptide" evidence="2">
    <location>
        <begin position="1"/>
        <end position="20"/>
    </location>
</feature>
<feature type="chain" id="PRO_5031011795" description="Lipoprotein" evidence="2">
    <location>
        <begin position="21"/>
        <end position="344"/>
    </location>
</feature>
<sequence length="344" mass="36602">MKLQKIALVLTVLAASVACTTENSDDLSTTQTLEDAIASGSNSRNYETVETNLEVKDYTDNVISDATERGMDYSSSSNMRTSGEGGEEGKQKRPKQQGAKRFHVRDYIDCADVTTTEDGDTKTVVIDFSSGACESKDGSVVGGSVTEVHTVTETSIAHSTTFADFSENGKVKNGTTSVSGNVTFEEETEEGKKARIASGDLAKSVNLTIDFPATDSTEAYTETIVRSIDEEILDGTKTVTGSMSVTSTVDGESFSTEITEALVYNPQCGEEKPVFAPISGVEVMTKGDETITVDYGDGECDFEVTVTLTDGTSEVVDLKDAYDVYGFVGVSKGRKAKKGSKGSK</sequence>
<proteinExistence type="predicted"/>
<dbReference type="PROSITE" id="PS51257">
    <property type="entry name" value="PROKAR_LIPOPROTEIN"/>
    <property type="match status" value="1"/>
</dbReference>
<dbReference type="AlphaFoldDB" id="A0A7X8SG32"/>
<evidence type="ECO:0000256" key="2">
    <source>
        <dbReference type="SAM" id="SignalP"/>
    </source>
</evidence>
<comment type="caution">
    <text evidence="3">The sequence shown here is derived from an EMBL/GenBank/DDBJ whole genome shotgun (WGS) entry which is preliminary data.</text>
</comment>
<evidence type="ECO:0000313" key="4">
    <source>
        <dbReference type="Proteomes" id="UP000585050"/>
    </source>
</evidence>